<organism evidence="1 2">
    <name type="scientific">Colletotrichum orchidophilum</name>
    <dbReference type="NCBI Taxonomy" id="1209926"/>
    <lineage>
        <taxon>Eukaryota</taxon>
        <taxon>Fungi</taxon>
        <taxon>Dikarya</taxon>
        <taxon>Ascomycota</taxon>
        <taxon>Pezizomycotina</taxon>
        <taxon>Sordariomycetes</taxon>
        <taxon>Hypocreomycetidae</taxon>
        <taxon>Glomerellales</taxon>
        <taxon>Glomerellaceae</taxon>
        <taxon>Colletotrichum</taxon>
    </lineage>
</organism>
<dbReference type="GeneID" id="34557089"/>
<dbReference type="EMBL" id="MJBS01000024">
    <property type="protein sequence ID" value="OHF00856.1"/>
    <property type="molecule type" value="Genomic_DNA"/>
</dbReference>
<reference evidence="1 2" key="1">
    <citation type="submission" date="2016-09" db="EMBL/GenBank/DDBJ databases">
        <authorList>
            <person name="Capua I."/>
            <person name="De Benedictis P."/>
            <person name="Joannis T."/>
            <person name="Lombin L.H."/>
            <person name="Cattoli G."/>
        </authorList>
    </citation>
    <scope>NUCLEOTIDE SEQUENCE [LARGE SCALE GENOMIC DNA]</scope>
    <source>
        <strain evidence="1 2">IMI 309357</strain>
    </source>
</reference>
<accession>A0A1G4BHP7</accession>
<dbReference type="PANTHER" id="PTHR48050">
    <property type="entry name" value="STEROL 3-BETA-GLUCOSYLTRANSFERASE"/>
    <property type="match status" value="1"/>
</dbReference>
<feature type="non-terminal residue" evidence="1">
    <location>
        <position position="1"/>
    </location>
</feature>
<evidence type="ECO:0000313" key="1">
    <source>
        <dbReference type="EMBL" id="OHF00856.1"/>
    </source>
</evidence>
<dbReference type="AlphaFoldDB" id="A0A1G4BHP7"/>
<name>A0A1G4BHP7_9PEZI</name>
<sequence length="119" mass="13342">RGRSREVVAAQGPPLEYFEAAERFAEVKTFPVKLNIVIQVVRSRGDIQPFIALGKELQTCCHRSDLEFYPHGGDPSELMAYMVKNPGLIPSLKSLKGGDIQMKRKMVKEMLDGCWSSCI</sequence>
<dbReference type="PANTHER" id="PTHR48050:SF27">
    <property type="entry name" value="GLUCOSYLTRANSFERASE, PUTATIVE (AFU_ORTHOLOGUE AFUA_7G04880)-RELATED"/>
    <property type="match status" value="1"/>
</dbReference>
<evidence type="ECO:0000313" key="2">
    <source>
        <dbReference type="Proteomes" id="UP000176998"/>
    </source>
</evidence>
<dbReference type="InterPro" id="IPR050426">
    <property type="entry name" value="Glycosyltransferase_28"/>
</dbReference>
<proteinExistence type="predicted"/>
<gene>
    <name evidence="1" type="ORF">CORC01_03930</name>
</gene>
<dbReference type="SUPFAM" id="SSF53756">
    <property type="entry name" value="UDP-Glycosyltransferase/glycogen phosphorylase"/>
    <property type="match status" value="1"/>
</dbReference>
<dbReference type="RefSeq" id="XP_022477998.1">
    <property type="nucleotide sequence ID" value="XM_022615579.1"/>
</dbReference>
<dbReference type="Proteomes" id="UP000176998">
    <property type="component" value="Unassembled WGS sequence"/>
</dbReference>
<protein>
    <submittedName>
        <fullName evidence="1">Uncharacterized protein</fullName>
    </submittedName>
</protein>
<keyword evidence="2" id="KW-1185">Reference proteome</keyword>
<dbReference type="STRING" id="1209926.A0A1G4BHP7"/>
<dbReference type="Gene3D" id="3.40.50.2000">
    <property type="entry name" value="Glycogen Phosphorylase B"/>
    <property type="match status" value="2"/>
</dbReference>
<dbReference type="OrthoDB" id="5243269at2759"/>
<comment type="caution">
    <text evidence="1">The sequence shown here is derived from an EMBL/GenBank/DDBJ whole genome shotgun (WGS) entry which is preliminary data.</text>
</comment>